<dbReference type="RefSeq" id="WP_124078769.1">
    <property type="nucleotide sequence ID" value="NZ_UWPJ01000014.1"/>
</dbReference>
<dbReference type="Gene3D" id="3.40.50.1970">
    <property type="match status" value="1"/>
</dbReference>
<keyword evidence="8" id="KW-1185">Reference proteome</keyword>
<evidence type="ECO:0000256" key="4">
    <source>
        <dbReference type="ARBA" id="ARBA00023027"/>
    </source>
</evidence>
<evidence type="ECO:0000313" key="8">
    <source>
        <dbReference type="Proteomes" id="UP000277294"/>
    </source>
</evidence>
<dbReference type="InterPro" id="IPR018211">
    <property type="entry name" value="ADH_Fe_CS"/>
</dbReference>
<dbReference type="FunFam" id="3.40.50.1970:FF:000003">
    <property type="entry name" value="Alcohol dehydrogenase, iron-containing"/>
    <property type="match status" value="1"/>
</dbReference>
<dbReference type="Pfam" id="PF25137">
    <property type="entry name" value="ADH_Fe_C"/>
    <property type="match status" value="1"/>
</dbReference>
<dbReference type="PANTHER" id="PTHR11496">
    <property type="entry name" value="ALCOHOL DEHYDROGENASE"/>
    <property type="match status" value="1"/>
</dbReference>
<dbReference type="EC" id="1.1.1.1" evidence="7"/>
<accession>A0A3P4B102</accession>
<evidence type="ECO:0000259" key="6">
    <source>
        <dbReference type="Pfam" id="PF25137"/>
    </source>
</evidence>
<comment type="similarity">
    <text evidence="2">Belongs to the iron-containing alcohol dehydrogenase family.</text>
</comment>
<gene>
    <name evidence="7" type="primary">adhB_2</name>
    <name evidence="7" type="ORF">PIGHUM_01472</name>
</gene>
<dbReference type="Pfam" id="PF00465">
    <property type="entry name" value="Fe-ADH"/>
    <property type="match status" value="1"/>
</dbReference>
<evidence type="ECO:0000256" key="3">
    <source>
        <dbReference type="ARBA" id="ARBA00023002"/>
    </source>
</evidence>
<dbReference type="CDD" id="cd08191">
    <property type="entry name" value="Fe-ADH-like"/>
    <property type="match status" value="1"/>
</dbReference>
<keyword evidence="3 7" id="KW-0560">Oxidoreductase</keyword>
<feature type="domain" description="Fe-containing alcohol dehydrogenase-like C-terminal" evidence="6">
    <location>
        <begin position="190"/>
        <end position="399"/>
    </location>
</feature>
<dbReference type="GO" id="GO:0004022">
    <property type="term" value="F:alcohol dehydrogenase (NAD+) activity"/>
    <property type="evidence" value="ECO:0007669"/>
    <property type="project" value="UniProtKB-EC"/>
</dbReference>
<dbReference type="GO" id="GO:0046872">
    <property type="term" value="F:metal ion binding"/>
    <property type="evidence" value="ECO:0007669"/>
    <property type="project" value="InterPro"/>
</dbReference>
<dbReference type="OrthoDB" id="9815791at2"/>
<dbReference type="InterPro" id="IPR001670">
    <property type="entry name" value="ADH_Fe/GldA"/>
</dbReference>
<dbReference type="PROSITE" id="PS00913">
    <property type="entry name" value="ADH_IRON_1"/>
    <property type="match status" value="1"/>
</dbReference>
<dbReference type="PANTHER" id="PTHR11496:SF102">
    <property type="entry name" value="ALCOHOL DEHYDROGENASE 4"/>
    <property type="match status" value="1"/>
</dbReference>
<dbReference type="Proteomes" id="UP000277294">
    <property type="component" value="Unassembled WGS sequence"/>
</dbReference>
<dbReference type="EMBL" id="UWPJ01000014">
    <property type="protein sequence ID" value="VCU69410.1"/>
    <property type="molecule type" value="Genomic_DNA"/>
</dbReference>
<dbReference type="AlphaFoldDB" id="A0A3P4B102"/>
<name>A0A3P4B102_9BURK</name>
<evidence type="ECO:0000256" key="1">
    <source>
        <dbReference type="ARBA" id="ARBA00001962"/>
    </source>
</evidence>
<proteinExistence type="inferred from homology"/>
<feature type="domain" description="Alcohol dehydrogenase iron-type/glycerol dehydrogenase GldA" evidence="5">
    <location>
        <begin position="12"/>
        <end position="179"/>
    </location>
</feature>
<organism evidence="7 8">
    <name type="scientific">Pigmentiphaga humi</name>
    <dbReference type="NCBI Taxonomy" id="2478468"/>
    <lineage>
        <taxon>Bacteria</taxon>
        <taxon>Pseudomonadati</taxon>
        <taxon>Pseudomonadota</taxon>
        <taxon>Betaproteobacteria</taxon>
        <taxon>Burkholderiales</taxon>
        <taxon>Alcaligenaceae</taxon>
        <taxon>Pigmentiphaga</taxon>
    </lineage>
</organism>
<evidence type="ECO:0000256" key="2">
    <source>
        <dbReference type="ARBA" id="ARBA00007358"/>
    </source>
</evidence>
<dbReference type="Gene3D" id="1.20.1090.10">
    <property type="entry name" value="Dehydroquinate synthase-like - alpha domain"/>
    <property type="match status" value="1"/>
</dbReference>
<protein>
    <submittedName>
        <fullName evidence="7">Alcohol dehydrogenase 2</fullName>
        <ecNumber evidence="7">1.1.1.1</ecNumber>
    </submittedName>
</protein>
<evidence type="ECO:0000313" key="7">
    <source>
        <dbReference type="EMBL" id="VCU69410.1"/>
    </source>
</evidence>
<reference evidence="7 8" key="1">
    <citation type="submission" date="2018-10" db="EMBL/GenBank/DDBJ databases">
        <authorList>
            <person name="Criscuolo A."/>
        </authorList>
    </citation>
    <scope>NUCLEOTIDE SEQUENCE [LARGE SCALE GENOMIC DNA]</scope>
    <source>
        <strain evidence="7">DnA1</strain>
    </source>
</reference>
<dbReference type="InterPro" id="IPR039697">
    <property type="entry name" value="Alcohol_dehydrogenase_Fe"/>
</dbReference>
<evidence type="ECO:0000259" key="5">
    <source>
        <dbReference type="Pfam" id="PF00465"/>
    </source>
</evidence>
<dbReference type="InterPro" id="IPR056798">
    <property type="entry name" value="ADH_Fe_C"/>
</dbReference>
<sequence length="409" mass="42546">MNTAHFGVLRAPHEVIFGAGQRRAIGRVAARIGKRALICTDARFGAAAEMREILAELSAAGVAAQVFDGTLAELPAECILDCLEISRAFDAQMLVGVGGGSCVDLAKLVSLLLTHGGELHDYYGELKVPGPVLPVIAVPTTSGTGSEMTPVAVLGDRGRDLKVGISSPYLIPHTAICDPELTLTCPPGLTALSGADALTHAIEAFTAVRHPVTPELSQGRVFVGKNMLSDQQALSAIRALARYLPRAVEQGDDLEARSMVMYGAAAAGLAFGVAGTAAAHAIQYPVGALTGTAHGLGVAALLPYVMEFNAPACRAELAQIAQAIGLPPMADEVSAGEAAIARVRELCNGIGIPRRLAELGVTEDKLDWIAEQSLLSARLVDNNPRKLDKAAMTLIVENAFHGRSALFAG</sequence>
<dbReference type="SUPFAM" id="SSF56796">
    <property type="entry name" value="Dehydroquinate synthase-like"/>
    <property type="match status" value="1"/>
</dbReference>
<comment type="cofactor">
    <cofactor evidence="1">
        <name>Fe cation</name>
        <dbReference type="ChEBI" id="CHEBI:24875"/>
    </cofactor>
</comment>
<keyword evidence="4" id="KW-0520">NAD</keyword>